<dbReference type="EMBL" id="JBHRSP010000034">
    <property type="protein sequence ID" value="MFC3075407.1"/>
    <property type="molecule type" value="Genomic_DNA"/>
</dbReference>
<feature type="domain" description="Anti-sigma factor NepR" evidence="1">
    <location>
        <begin position="22"/>
        <end position="56"/>
    </location>
</feature>
<gene>
    <name evidence="2" type="ORF">ACFOHH_20020</name>
</gene>
<protein>
    <submittedName>
        <fullName evidence="2">NepR family anti-sigma factor</fullName>
    </submittedName>
</protein>
<proteinExistence type="predicted"/>
<evidence type="ECO:0000313" key="2">
    <source>
        <dbReference type="EMBL" id="MFC3075407.1"/>
    </source>
</evidence>
<dbReference type="InterPro" id="IPR041649">
    <property type="entry name" value="NepR"/>
</dbReference>
<dbReference type="RefSeq" id="WP_257314812.1">
    <property type="nucleotide sequence ID" value="NZ_JANFDG010000007.1"/>
</dbReference>
<reference evidence="3" key="1">
    <citation type="journal article" date="2019" name="Int. J. Syst. Evol. Microbiol.">
        <title>The Global Catalogue of Microorganisms (GCM) 10K type strain sequencing project: providing services to taxonomists for standard genome sequencing and annotation.</title>
        <authorList>
            <consortium name="The Broad Institute Genomics Platform"/>
            <consortium name="The Broad Institute Genome Sequencing Center for Infectious Disease"/>
            <person name="Wu L."/>
            <person name="Ma J."/>
        </authorList>
    </citation>
    <scope>NUCLEOTIDE SEQUENCE [LARGE SCALE GENOMIC DNA]</scope>
    <source>
        <strain evidence="3">KCTC 52677</strain>
    </source>
</reference>
<name>A0ABV7DL68_9HYPH</name>
<comment type="caution">
    <text evidence="2">The sequence shown here is derived from an EMBL/GenBank/DDBJ whole genome shotgun (WGS) entry which is preliminary data.</text>
</comment>
<dbReference type="Pfam" id="PF18557">
    <property type="entry name" value="NepR"/>
    <property type="match status" value="1"/>
</dbReference>
<keyword evidence="3" id="KW-1185">Reference proteome</keyword>
<accession>A0ABV7DL68</accession>
<dbReference type="Proteomes" id="UP001595377">
    <property type="component" value="Unassembled WGS sequence"/>
</dbReference>
<organism evidence="2 3">
    <name type="scientific">Shinella pollutisoli</name>
    <dbReference type="NCBI Taxonomy" id="2250594"/>
    <lineage>
        <taxon>Bacteria</taxon>
        <taxon>Pseudomonadati</taxon>
        <taxon>Pseudomonadota</taxon>
        <taxon>Alphaproteobacteria</taxon>
        <taxon>Hyphomicrobiales</taxon>
        <taxon>Rhizobiaceae</taxon>
        <taxon>Shinella</taxon>
    </lineage>
</organism>
<evidence type="ECO:0000259" key="1">
    <source>
        <dbReference type="Pfam" id="PF18557"/>
    </source>
</evidence>
<sequence length="63" mass="6992">MNSKPVGRLTPAKSALVPDNPNAQIALKLRNFYQSVQDEALPQRFLDLLERLDAAEGSVQRAE</sequence>
<evidence type="ECO:0000313" key="3">
    <source>
        <dbReference type="Proteomes" id="UP001595377"/>
    </source>
</evidence>